<sequence length="115" mass="13024">MELLKKIERSKGIKCPDEDPSKQSDELKPVSPDVKQLIRRLLTREPIERCSFEEFFGSTALAKSRFPRPSKTRSTSSEEPAQPASTAEAEVLDPKVVLPPSKLNFKRQENNDGQR</sequence>
<dbReference type="HOGENOM" id="CLU_2109306_0_0_1"/>
<dbReference type="RefSeq" id="XP_007871043.1">
    <property type="nucleotide sequence ID" value="XM_007872852.1"/>
</dbReference>
<proteinExistence type="predicted"/>
<dbReference type="OrthoDB" id="10540740at2759"/>
<feature type="compositionally biased region" description="Basic and acidic residues" evidence="1">
    <location>
        <begin position="106"/>
        <end position="115"/>
    </location>
</feature>
<dbReference type="GeneID" id="19302837"/>
<evidence type="ECO:0000313" key="3">
    <source>
        <dbReference type="Proteomes" id="UP000030669"/>
    </source>
</evidence>
<evidence type="ECO:0008006" key="4">
    <source>
        <dbReference type="Google" id="ProtNLM"/>
    </source>
</evidence>
<dbReference type="EMBL" id="KB469315">
    <property type="protein sequence ID" value="EPQ50504.1"/>
    <property type="molecule type" value="Genomic_DNA"/>
</dbReference>
<dbReference type="InterPro" id="IPR011009">
    <property type="entry name" value="Kinase-like_dom_sf"/>
</dbReference>
<dbReference type="Proteomes" id="UP000030669">
    <property type="component" value="Unassembled WGS sequence"/>
</dbReference>
<dbReference type="KEGG" id="gtr:GLOTRDRAFT_133877"/>
<feature type="region of interest" description="Disordered" evidence="1">
    <location>
        <begin position="63"/>
        <end position="115"/>
    </location>
</feature>
<accession>S7RDL3</accession>
<dbReference type="STRING" id="670483.S7RDL3"/>
<feature type="compositionally biased region" description="Basic and acidic residues" evidence="1">
    <location>
        <begin position="1"/>
        <end position="28"/>
    </location>
</feature>
<evidence type="ECO:0000313" key="2">
    <source>
        <dbReference type="EMBL" id="EPQ50504.1"/>
    </source>
</evidence>
<evidence type="ECO:0000256" key="1">
    <source>
        <dbReference type="SAM" id="MobiDB-lite"/>
    </source>
</evidence>
<feature type="compositionally biased region" description="Polar residues" evidence="1">
    <location>
        <begin position="72"/>
        <end position="85"/>
    </location>
</feature>
<dbReference type="AlphaFoldDB" id="S7RDL3"/>
<dbReference type="Gene3D" id="1.10.510.10">
    <property type="entry name" value="Transferase(Phosphotransferase) domain 1"/>
    <property type="match status" value="1"/>
</dbReference>
<dbReference type="SUPFAM" id="SSF56112">
    <property type="entry name" value="Protein kinase-like (PK-like)"/>
    <property type="match status" value="1"/>
</dbReference>
<reference evidence="2 3" key="1">
    <citation type="journal article" date="2012" name="Science">
        <title>The Paleozoic origin of enzymatic lignin decomposition reconstructed from 31 fungal genomes.</title>
        <authorList>
            <person name="Floudas D."/>
            <person name="Binder M."/>
            <person name="Riley R."/>
            <person name="Barry K."/>
            <person name="Blanchette R.A."/>
            <person name="Henrissat B."/>
            <person name="Martinez A.T."/>
            <person name="Otillar R."/>
            <person name="Spatafora J.W."/>
            <person name="Yadav J.S."/>
            <person name="Aerts A."/>
            <person name="Benoit I."/>
            <person name="Boyd A."/>
            <person name="Carlson A."/>
            <person name="Copeland A."/>
            <person name="Coutinho P.M."/>
            <person name="de Vries R.P."/>
            <person name="Ferreira P."/>
            <person name="Findley K."/>
            <person name="Foster B."/>
            <person name="Gaskell J."/>
            <person name="Glotzer D."/>
            <person name="Gorecki P."/>
            <person name="Heitman J."/>
            <person name="Hesse C."/>
            <person name="Hori C."/>
            <person name="Igarashi K."/>
            <person name="Jurgens J.A."/>
            <person name="Kallen N."/>
            <person name="Kersten P."/>
            <person name="Kohler A."/>
            <person name="Kuees U."/>
            <person name="Kumar T.K.A."/>
            <person name="Kuo A."/>
            <person name="LaButti K."/>
            <person name="Larrondo L.F."/>
            <person name="Lindquist E."/>
            <person name="Ling A."/>
            <person name="Lombard V."/>
            <person name="Lucas S."/>
            <person name="Lundell T."/>
            <person name="Martin R."/>
            <person name="McLaughlin D.J."/>
            <person name="Morgenstern I."/>
            <person name="Morin E."/>
            <person name="Murat C."/>
            <person name="Nagy L.G."/>
            <person name="Nolan M."/>
            <person name="Ohm R.A."/>
            <person name="Patyshakuliyeva A."/>
            <person name="Rokas A."/>
            <person name="Ruiz-Duenas F.J."/>
            <person name="Sabat G."/>
            <person name="Salamov A."/>
            <person name="Samejima M."/>
            <person name="Schmutz J."/>
            <person name="Slot J.C."/>
            <person name="St John F."/>
            <person name="Stenlid J."/>
            <person name="Sun H."/>
            <person name="Sun S."/>
            <person name="Syed K."/>
            <person name="Tsang A."/>
            <person name="Wiebenga A."/>
            <person name="Young D."/>
            <person name="Pisabarro A."/>
            <person name="Eastwood D.C."/>
            <person name="Martin F."/>
            <person name="Cullen D."/>
            <person name="Grigoriev I.V."/>
            <person name="Hibbett D.S."/>
        </authorList>
    </citation>
    <scope>NUCLEOTIDE SEQUENCE [LARGE SCALE GENOMIC DNA]</scope>
    <source>
        <strain evidence="2 3">ATCC 11539</strain>
    </source>
</reference>
<protein>
    <recommendedName>
        <fullName evidence="4">Protein kinase domain-containing protein</fullName>
    </recommendedName>
</protein>
<gene>
    <name evidence="2" type="ORF">GLOTRDRAFT_133877</name>
</gene>
<name>S7RDL3_GLOTA</name>
<keyword evidence="3" id="KW-1185">Reference proteome</keyword>
<organism evidence="2 3">
    <name type="scientific">Gloeophyllum trabeum (strain ATCC 11539 / FP-39264 / Madison 617)</name>
    <name type="common">Brown rot fungus</name>
    <dbReference type="NCBI Taxonomy" id="670483"/>
    <lineage>
        <taxon>Eukaryota</taxon>
        <taxon>Fungi</taxon>
        <taxon>Dikarya</taxon>
        <taxon>Basidiomycota</taxon>
        <taxon>Agaricomycotina</taxon>
        <taxon>Agaricomycetes</taxon>
        <taxon>Gloeophyllales</taxon>
        <taxon>Gloeophyllaceae</taxon>
        <taxon>Gloeophyllum</taxon>
    </lineage>
</organism>
<feature type="region of interest" description="Disordered" evidence="1">
    <location>
        <begin position="1"/>
        <end position="32"/>
    </location>
</feature>